<evidence type="ECO:0000259" key="3">
    <source>
        <dbReference type="SMART" id="SM00382"/>
    </source>
</evidence>
<dbReference type="SMART" id="SM00382">
    <property type="entry name" value="AAA"/>
    <property type="match status" value="1"/>
</dbReference>
<dbReference type="CDD" id="cd00009">
    <property type="entry name" value="AAA"/>
    <property type="match status" value="1"/>
</dbReference>
<dbReference type="AlphaFoldDB" id="A0A6B2L8S5"/>
<dbReference type="EMBL" id="GIBP01004450">
    <property type="protein sequence ID" value="NDV33419.1"/>
    <property type="molecule type" value="Transcribed_RNA"/>
</dbReference>
<dbReference type="PANTHER" id="PTHR20953:SF3">
    <property type="entry name" value="P-LOOP CONTAINING NUCLEOSIDE TRIPHOSPHATE HYDROLASES SUPERFAMILY PROTEIN"/>
    <property type="match status" value="1"/>
</dbReference>
<dbReference type="SUPFAM" id="SSF52540">
    <property type="entry name" value="P-loop containing nucleoside triphosphate hydrolases"/>
    <property type="match status" value="1"/>
</dbReference>
<evidence type="ECO:0000256" key="1">
    <source>
        <dbReference type="ARBA" id="ARBA00022741"/>
    </source>
</evidence>
<reference evidence="4" key="1">
    <citation type="journal article" date="2020" name="J. Eukaryot. Microbiol.">
        <title>De novo Sequencing, Assembly and Annotation of the Transcriptome for the Free-Living Testate Amoeba Arcella intermedia.</title>
        <authorList>
            <person name="Ribeiro G.M."/>
            <person name="Porfirio-Sousa A.L."/>
            <person name="Maurer-Alcala X.X."/>
            <person name="Katz L.A."/>
            <person name="Lahr D.J.G."/>
        </authorList>
    </citation>
    <scope>NUCLEOTIDE SEQUENCE</scope>
</reference>
<feature type="domain" description="AAA+ ATPase" evidence="3">
    <location>
        <begin position="82"/>
        <end position="251"/>
    </location>
</feature>
<organism evidence="4">
    <name type="scientific">Arcella intermedia</name>
    <dbReference type="NCBI Taxonomy" id="1963864"/>
    <lineage>
        <taxon>Eukaryota</taxon>
        <taxon>Amoebozoa</taxon>
        <taxon>Tubulinea</taxon>
        <taxon>Elardia</taxon>
        <taxon>Arcellinida</taxon>
        <taxon>Sphaerothecina</taxon>
        <taxon>Arcellidae</taxon>
        <taxon>Arcella</taxon>
    </lineage>
</organism>
<keyword evidence="1" id="KW-0547">Nucleotide-binding</keyword>
<protein>
    <recommendedName>
        <fullName evidence="3">AAA+ ATPase domain-containing protein</fullName>
    </recommendedName>
</protein>
<proteinExistence type="predicted"/>
<keyword evidence="2" id="KW-0067">ATP-binding</keyword>
<dbReference type="InterPro" id="IPR003593">
    <property type="entry name" value="AAA+_ATPase"/>
</dbReference>
<dbReference type="InterPro" id="IPR045735">
    <property type="entry name" value="Spore_III_AA_AAA+_ATPase"/>
</dbReference>
<dbReference type="PANTHER" id="PTHR20953">
    <property type="entry name" value="KINASE-RELATED"/>
    <property type="match status" value="1"/>
</dbReference>
<accession>A0A6B2L8S5</accession>
<sequence>MDPPERLFLSDKLVSQQQLDNIISHVGEFGPDQRAGIDGCLHRISAMRAINGDIYGLTLRVGRSVVGLSEIISDLLYDCKLSGKSFLILGGPGTGKTTIIREITRILSGPLNLNVVVVDTSNEICGDGDVPHESVGLGRRMMVPSIGEQERVMIECLQNHTPEVLVIDEIGRKKEVLAAMTVKQRGVQIVASAHGNLVDLVKNKALNGLVGGVEAVLLGDEAARENFGRKIKEQRVAEPLFEVVIELKKGDLAQWNIYTNLSQTVDAILDGRSYSYQVRTRDTIGRVWVEYYHKRGDH</sequence>
<dbReference type="GO" id="GO:0005524">
    <property type="term" value="F:ATP binding"/>
    <property type="evidence" value="ECO:0007669"/>
    <property type="project" value="UniProtKB-KW"/>
</dbReference>
<name>A0A6B2L8S5_9EUKA</name>
<evidence type="ECO:0000313" key="4">
    <source>
        <dbReference type="EMBL" id="NDV33419.1"/>
    </source>
</evidence>
<dbReference type="Gene3D" id="3.40.50.300">
    <property type="entry name" value="P-loop containing nucleotide triphosphate hydrolases"/>
    <property type="match status" value="1"/>
</dbReference>
<dbReference type="InterPro" id="IPR027417">
    <property type="entry name" value="P-loop_NTPase"/>
</dbReference>
<evidence type="ECO:0000256" key="2">
    <source>
        <dbReference type="ARBA" id="ARBA00022840"/>
    </source>
</evidence>
<dbReference type="Pfam" id="PF19568">
    <property type="entry name" value="Spore_III_AA"/>
    <property type="match status" value="1"/>
</dbReference>